<dbReference type="PANTHER" id="PTHR11254">
    <property type="entry name" value="HECT DOMAIN UBIQUITIN-PROTEIN LIGASE"/>
    <property type="match status" value="1"/>
</dbReference>
<dbReference type="Gene3D" id="3.30.2410.10">
    <property type="entry name" value="Hect, E3 ligase catalytic domain"/>
    <property type="match status" value="1"/>
</dbReference>
<dbReference type="InterPro" id="IPR035983">
    <property type="entry name" value="Hect_E3_ubiquitin_ligase"/>
</dbReference>
<keyword evidence="4" id="KW-0808">Transferase</keyword>
<dbReference type="AlphaFoldDB" id="A0A9P1BKD8"/>
<dbReference type="EMBL" id="CAMXCT020000175">
    <property type="protein sequence ID" value="CAL1128384.1"/>
    <property type="molecule type" value="Genomic_DNA"/>
</dbReference>
<dbReference type="InterPro" id="IPR050409">
    <property type="entry name" value="E3_ubiq-protein_ligase"/>
</dbReference>
<dbReference type="PROSITE" id="PS50237">
    <property type="entry name" value="HECT"/>
    <property type="match status" value="2"/>
</dbReference>
<evidence type="ECO:0000313" key="8">
    <source>
        <dbReference type="EMBL" id="CAI3975009.1"/>
    </source>
</evidence>
<reference evidence="8" key="1">
    <citation type="submission" date="2022-10" db="EMBL/GenBank/DDBJ databases">
        <authorList>
            <person name="Chen Y."/>
            <person name="Dougan E. K."/>
            <person name="Chan C."/>
            <person name="Rhodes N."/>
            <person name="Thang M."/>
        </authorList>
    </citation>
    <scope>NUCLEOTIDE SEQUENCE</scope>
</reference>
<feature type="active site" description="Glycyl thioester intermediate" evidence="6">
    <location>
        <position position="492"/>
    </location>
</feature>
<evidence type="ECO:0000256" key="2">
    <source>
        <dbReference type="ARBA" id="ARBA00004906"/>
    </source>
</evidence>
<dbReference type="Gene3D" id="3.90.1750.10">
    <property type="entry name" value="Hect, E3 ligase catalytic domains"/>
    <property type="match status" value="1"/>
</dbReference>
<dbReference type="SUPFAM" id="SSF56204">
    <property type="entry name" value="Hect, E3 ligase catalytic domain"/>
    <property type="match status" value="1"/>
</dbReference>
<name>A0A9P1BKD8_9DINO</name>
<accession>A0A9P1BKD8</accession>
<keyword evidence="10" id="KW-1185">Reference proteome</keyword>
<feature type="domain" description="HECT" evidence="7">
    <location>
        <begin position="107"/>
        <end position="136"/>
    </location>
</feature>
<evidence type="ECO:0000256" key="6">
    <source>
        <dbReference type="PROSITE-ProRule" id="PRU00104"/>
    </source>
</evidence>
<reference evidence="9" key="2">
    <citation type="submission" date="2024-04" db="EMBL/GenBank/DDBJ databases">
        <authorList>
            <person name="Chen Y."/>
            <person name="Shah S."/>
            <person name="Dougan E. K."/>
            <person name="Thang M."/>
            <person name="Chan C."/>
        </authorList>
    </citation>
    <scope>NUCLEOTIDE SEQUENCE [LARGE SCALE GENOMIC DNA]</scope>
</reference>
<evidence type="ECO:0000256" key="1">
    <source>
        <dbReference type="ARBA" id="ARBA00000885"/>
    </source>
</evidence>
<proteinExistence type="predicted"/>
<feature type="domain" description="HECT" evidence="7">
    <location>
        <begin position="363"/>
        <end position="525"/>
    </location>
</feature>
<evidence type="ECO:0000313" key="10">
    <source>
        <dbReference type="Proteomes" id="UP001152797"/>
    </source>
</evidence>
<evidence type="ECO:0000256" key="4">
    <source>
        <dbReference type="ARBA" id="ARBA00022679"/>
    </source>
</evidence>
<dbReference type="InterPro" id="IPR000569">
    <property type="entry name" value="HECT_dom"/>
</dbReference>
<evidence type="ECO:0000256" key="3">
    <source>
        <dbReference type="ARBA" id="ARBA00012485"/>
    </source>
</evidence>
<organism evidence="8">
    <name type="scientific">Cladocopium goreaui</name>
    <dbReference type="NCBI Taxonomy" id="2562237"/>
    <lineage>
        <taxon>Eukaryota</taxon>
        <taxon>Sar</taxon>
        <taxon>Alveolata</taxon>
        <taxon>Dinophyceae</taxon>
        <taxon>Suessiales</taxon>
        <taxon>Symbiodiniaceae</taxon>
        <taxon>Cladocopium</taxon>
    </lineage>
</organism>
<evidence type="ECO:0000256" key="5">
    <source>
        <dbReference type="ARBA" id="ARBA00022786"/>
    </source>
</evidence>
<protein>
    <recommendedName>
        <fullName evidence="3">HECT-type E3 ubiquitin transferase</fullName>
        <ecNumber evidence="3">2.3.2.26</ecNumber>
    </recommendedName>
</protein>
<comment type="catalytic activity">
    <reaction evidence="1">
        <text>S-ubiquitinyl-[E2 ubiquitin-conjugating enzyme]-L-cysteine + [acceptor protein]-L-lysine = [E2 ubiquitin-conjugating enzyme]-L-cysteine + N(6)-ubiquitinyl-[acceptor protein]-L-lysine.</text>
        <dbReference type="EC" id="2.3.2.26"/>
    </reaction>
</comment>
<dbReference type="Pfam" id="PF00632">
    <property type="entry name" value="HECT"/>
    <property type="match status" value="1"/>
</dbReference>
<evidence type="ECO:0000313" key="9">
    <source>
        <dbReference type="EMBL" id="CAL1128384.1"/>
    </source>
</evidence>
<evidence type="ECO:0000259" key="7">
    <source>
        <dbReference type="PROSITE" id="PS50237"/>
    </source>
</evidence>
<comment type="caution">
    <text evidence="6">Lacks conserved residue(s) required for the propagation of feature annotation.</text>
</comment>
<dbReference type="EC" id="2.3.2.26" evidence="3"/>
<comment type="pathway">
    <text evidence="2">Protein modification; protein ubiquitination.</text>
</comment>
<gene>
    <name evidence="8" type="ORF">C1SCF055_LOCUS3371</name>
</gene>
<dbReference type="EMBL" id="CAMXCT010000175">
    <property type="protein sequence ID" value="CAI3975009.1"/>
    <property type="molecule type" value="Genomic_DNA"/>
</dbReference>
<sequence length="525" mass="59262">MTCFYRVAAVVCAYYASAYRVQHSDGMQGMGMLQAGPEGDLRAAAVKSFKPPTVWMPTIDFQKLFFPRIELERHSNTSVFEQTRSFMEEDNPRGWAKNWSSTIGFGVGFKNESGVDAQGLRKEWLSLCLQSIVMPEGHEKAGLECIKSGSCGADAGTQYLLEALPTGELIPIRWEEEEAESKWSGRVGSVLKFAYGAYDKAYETVLGAKASIPYAARKRFKFLGKWLARAYIISGLGYAPMGLHSLIYKSLLAGHAVAPESEPFYSEEDTIPACEKMAAIAQRRSPQELQSYGWLSCDEIKDPETGKYTQPSCYKPIYKDEMMWDALYLAWGPLAPDGAKADDTVPFAQAREFTELRCEESWKRFEEPVNSMVEGFHEVIPSDSEFYNLLNGNSETLGHLIEGNSEVDLDELWEAIEWGWGWTDEEQQVLRQALEEMQEEGKDLPPVKRPLNKLLRFFTGSFKQPVEGWKNSKVEFVRKRTERCIPLVGKTCFNELRIPSGCLESSHKLKEMIAESVVTEDFGIE</sequence>
<dbReference type="OrthoDB" id="10333141at2759"/>
<dbReference type="PANTHER" id="PTHR11254:SF440">
    <property type="entry name" value="E3 UBIQUITIN-PROTEIN LIGASE NEDD-4"/>
    <property type="match status" value="1"/>
</dbReference>
<keyword evidence="5 6" id="KW-0833">Ubl conjugation pathway</keyword>
<dbReference type="SMART" id="SM00119">
    <property type="entry name" value="HECTc"/>
    <property type="match status" value="1"/>
</dbReference>
<dbReference type="GO" id="GO:0061630">
    <property type="term" value="F:ubiquitin protein ligase activity"/>
    <property type="evidence" value="ECO:0007669"/>
    <property type="project" value="UniProtKB-EC"/>
</dbReference>
<comment type="caution">
    <text evidence="8">The sequence shown here is derived from an EMBL/GenBank/DDBJ whole genome shotgun (WGS) entry which is preliminary data.</text>
</comment>
<dbReference type="Proteomes" id="UP001152797">
    <property type="component" value="Unassembled WGS sequence"/>
</dbReference>
<dbReference type="EMBL" id="CAMXCT030000175">
    <property type="protein sequence ID" value="CAL4762321.1"/>
    <property type="molecule type" value="Genomic_DNA"/>
</dbReference>